<dbReference type="OrthoDB" id="550575at2759"/>
<dbReference type="PANTHER" id="PTHR38926">
    <property type="entry name" value="F-BOX DOMAIN CONTAINING PROTEIN, EXPRESSED"/>
    <property type="match status" value="1"/>
</dbReference>
<dbReference type="AlphaFoldDB" id="A0A835VBL4"/>
<sequence>MSDLSPNRSWEELIPDALGLIFSNLPLQEILTVVTGVCKSWNRAVAGPHCWQQIDLEEWSRRAEPEQINRMVQLLVRRSCGSFQRLAVSSIPDDSLFSFIAEHGGSLLSLEVPRSEMSDAVVEQVAGRLSAITFLDISSCKKIGARALRAFGKHCKSLAGLRRTMHPLEVLEDVSQDEEALAIALGMPKLRHLELAYLRITTQGVMEILSHCPELEFLDIRGCWDVKLDEEWMMKKRNVGLKVLGPTIVDSYGCQYCEGCSDSSDYSWESMDDDEGGIMEDDYGDEGEQLQVRFYGGGFNEAYSGFDWLSSP</sequence>
<dbReference type="Gene3D" id="1.20.1280.50">
    <property type="match status" value="1"/>
</dbReference>
<proteinExistence type="predicted"/>
<gene>
    <name evidence="2" type="ORF">HPP92_005673</name>
</gene>
<accession>A0A835VBL4</accession>
<reference evidence="2 3" key="1">
    <citation type="journal article" date="2020" name="Nat. Food">
        <title>A phased Vanilla planifolia genome enables genetic improvement of flavour and production.</title>
        <authorList>
            <person name="Hasing T."/>
            <person name="Tang H."/>
            <person name="Brym M."/>
            <person name="Khazi F."/>
            <person name="Huang T."/>
            <person name="Chambers A.H."/>
        </authorList>
    </citation>
    <scope>NUCLEOTIDE SEQUENCE [LARGE SCALE GENOMIC DNA]</scope>
    <source>
        <tissue evidence="2">Leaf</tissue>
    </source>
</reference>
<protein>
    <recommendedName>
        <fullName evidence="1">F-box domain-containing protein</fullName>
    </recommendedName>
</protein>
<dbReference type="InterPro" id="IPR001810">
    <property type="entry name" value="F-box_dom"/>
</dbReference>
<dbReference type="FunFam" id="1.20.1280.50:FF:000022">
    <property type="entry name" value="F-box protein FBW2"/>
    <property type="match status" value="1"/>
</dbReference>
<dbReference type="Proteomes" id="UP000639772">
    <property type="component" value="Unassembled WGS sequence"/>
</dbReference>
<organism evidence="2 3">
    <name type="scientific">Vanilla planifolia</name>
    <name type="common">Vanilla</name>
    <dbReference type="NCBI Taxonomy" id="51239"/>
    <lineage>
        <taxon>Eukaryota</taxon>
        <taxon>Viridiplantae</taxon>
        <taxon>Streptophyta</taxon>
        <taxon>Embryophyta</taxon>
        <taxon>Tracheophyta</taxon>
        <taxon>Spermatophyta</taxon>
        <taxon>Magnoliopsida</taxon>
        <taxon>Liliopsida</taxon>
        <taxon>Asparagales</taxon>
        <taxon>Orchidaceae</taxon>
        <taxon>Vanilloideae</taxon>
        <taxon>Vanilleae</taxon>
        <taxon>Vanilla</taxon>
    </lineage>
</organism>
<evidence type="ECO:0000313" key="2">
    <source>
        <dbReference type="EMBL" id="KAG0494679.1"/>
    </source>
</evidence>
<dbReference type="PANTHER" id="PTHR38926:SF70">
    <property type="entry name" value="F-BOX DOMAIN-CONTAINING PROTEIN"/>
    <property type="match status" value="1"/>
</dbReference>
<evidence type="ECO:0000259" key="1">
    <source>
        <dbReference type="Pfam" id="PF12937"/>
    </source>
</evidence>
<dbReference type="Pfam" id="PF12937">
    <property type="entry name" value="F-box-like"/>
    <property type="match status" value="1"/>
</dbReference>
<dbReference type="InterPro" id="IPR032675">
    <property type="entry name" value="LRR_dom_sf"/>
</dbReference>
<name>A0A835VBL4_VANPL</name>
<comment type="caution">
    <text evidence="2">The sequence shown here is derived from an EMBL/GenBank/DDBJ whole genome shotgun (WGS) entry which is preliminary data.</text>
</comment>
<dbReference type="SUPFAM" id="SSF52047">
    <property type="entry name" value="RNI-like"/>
    <property type="match status" value="1"/>
</dbReference>
<dbReference type="EMBL" id="JADCNM010000002">
    <property type="protein sequence ID" value="KAG0494679.1"/>
    <property type="molecule type" value="Genomic_DNA"/>
</dbReference>
<evidence type="ECO:0000313" key="3">
    <source>
        <dbReference type="Proteomes" id="UP000639772"/>
    </source>
</evidence>
<dbReference type="Gene3D" id="3.80.10.10">
    <property type="entry name" value="Ribonuclease Inhibitor"/>
    <property type="match status" value="2"/>
</dbReference>
<feature type="domain" description="F-box" evidence="1">
    <location>
        <begin position="17"/>
        <end position="56"/>
    </location>
</feature>